<comment type="caution">
    <text evidence="3">The sequence shown here is derived from an EMBL/GenBank/DDBJ whole genome shotgun (WGS) entry which is preliminary data.</text>
</comment>
<evidence type="ECO:0000313" key="3">
    <source>
        <dbReference type="EMBL" id="MBC5713898.1"/>
    </source>
</evidence>
<feature type="domain" description="Glycosyltransferase subfamily 4-like N-terminal" evidence="2">
    <location>
        <begin position="24"/>
        <end position="153"/>
    </location>
</feature>
<evidence type="ECO:0000313" key="4">
    <source>
        <dbReference type="Proteomes" id="UP000606720"/>
    </source>
</evidence>
<evidence type="ECO:0000259" key="2">
    <source>
        <dbReference type="Pfam" id="PF13477"/>
    </source>
</evidence>
<keyword evidence="4" id="KW-1185">Reference proteome</keyword>
<sequence>MKKVLFVTTISGFLPQFEKNDTKILKEMGFEIHYASNFTNPIYTFDREELLTQGIITHQIDIEKSPTKFVKNQRTIKQIKTIIDENNIDMVHCHNPMGGVTARMAAAISKKKPYVIYTAHGFHFYKGAPLLNWMLFYLAERILAHLTDQIITINREDYLRAERFHLKKGGKVSQIHGVGVDKNRFAPKKQIDQEKRKELGIPQDAFHIVTAAELNHNKNQKVIIEAVAKLKNPKIHYSICGKGTNEAVLRALIREHHLEQQVHLLGYRMDMPEVLQTADCFAFPSYREGLGIAAIEALLCEVPLIVADNRGTREYAKEGKNALICHAGDTEAFAEAIRKLYTDTILRIEFSSVCRKSAQPFTIEEVEKTMKSIYKEAESHL</sequence>
<reference evidence="3" key="1">
    <citation type="submission" date="2020-08" db="EMBL/GenBank/DDBJ databases">
        <title>Genome public.</title>
        <authorList>
            <person name="Liu C."/>
            <person name="Sun Q."/>
        </authorList>
    </citation>
    <scope>NUCLEOTIDE SEQUENCE</scope>
    <source>
        <strain evidence="3">BX1005</strain>
    </source>
</reference>
<dbReference type="Proteomes" id="UP000606720">
    <property type="component" value="Unassembled WGS sequence"/>
</dbReference>
<dbReference type="InterPro" id="IPR001296">
    <property type="entry name" value="Glyco_trans_1"/>
</dbReference>
<accession>A0A923LNC8</accession>
<evidence type="ECO:0000259" key="1">
    <source>
        <dbReference type="Pfam" id="PF00534"/>
    </source>
</evidence>
<dbReference type="Pfam" id="PF13477">
    <property type="entry name" value="Glyco_trans_4_2"/>
    <property type="match status" value="1"/>
</dbReference>
<gene>
    <name evidence="3" type="ORF">H8S17_06665</name>
</gene>
<dbReference type="AlphaFoldDB" id="A0A923LNC8"/>
<feature type="domain" description="Glycosyl transferase family 1" evidence="1">
    <location>
        <begin position="193"/>
        <end position="350"/>
    </location>
</feature>
<dbReference type="PANTHER" id="PTHR12526:SF630">
    <property type="entry name" value="GLYCOSYLTRANSFERASE"/>
    <property type="match status" value="1"/>
</dbReference>
<dbReference type="Gene3D" id="3.40.50.2000">
    <property type="entry name" value="Glycogen Phosphorylase B"/>
    <property type="match status" value="2"/>
</dbReference>
<dbReference type="Pfam" id="PF00534">
    <property type="entry name" value="Glycos_transf_1"/>
    <property type="match status" value="1"/>
</dbReference>
<dbReference type="SUPFAM" id="SSF53756">
    <property type="entry name" value="UDP-Glycosyltransferase/glycogen phosphorylase"/>
    <property type="match status" value="1"/>
</dbReference>
<dbReference type="GO" id="GO:0016757">
    <property type="term" value="F:glycosyltransferase activity"/>
    <property type="evidence" value="ECO:0007669"/>
    <property type="project" value="InterPro"/>
</dbReference>
<protein>
    <submittedName>
        <fullName evidence="3">Glycosyltransferase family 4 protein</fullName>
    </submittedName>
</protein>
<dbReference type="CDD" id="cd03808">
    <property type="entry name" value="GT4_CapM-like"/>
    <property type="match status" value="1"/>
</dbReference>
<dbReference type="EMBL" id="JACOPH010000004">
    <property type="protein sequence ID" value="MBC5713898.1"/>
    <property type="molecule type" value="Genomic_DNA"/>
</dbReference>
<dbReference type="PANTHER" id="PTHR12526">
    <property type="entry name" value="GLYCOSYLTRANSFERASE"/>
    <property type="match status" value="1"/>
</dbReference>
<name>A0A923LNC8_9FIRM</name>
<proteinExistence type="predicted"/>
<dbReference type="InterPro" id="IPR028098">
    <property type="entry name" value="Glyco_trans_4-like_N"/>
</dbReference>
<organism evidence="3 4">
    <name type="scientific">Roseburia zhanii</name>
    <dbReference type="NCBI Taxonomy" id="2763064"/>
    <lineage>
        <taxon>Bacteria</taxon>
        <taxon>Bacillati</taxon>
        <taxon>Bacillota</taxon>
        <taxon>Clostridia</taxon>
        <taxon>Lachnospirales</taxon>
        <taxon>Lachnospiraceae</taxon>
        <taxon>Roseburia</taxon>
    </lineage>
</organism>
<dbReference type="RefSeq" id="WP_186866693.1">
    <property type="nucleotide sequence ID" value="NZ_JACOPH010000004.1"/>
</dbReference>